<dbReference type="PROSITE" id="PS50097">
    <property type="entry name" value="BTB"/>
    <property type="match status" value="1"/>
</dbReference>
<comment type="caution">
    <text evidence="2">The sequence shown here is derived from an EMBL/GenBank/DDBJ whole genome shotgun (WGS) entry which is preliminary data.</text>
</comment>
<organism evidence="2 3">
    <name type="scientific">Amylocarpus encephaloides</name>
    <dbReference type="NCBI Taxonomy" id="45428"/>
    <lineage>
        <taxon>Eukaryota</taxon>
        <taxon>Fungi</taxon>
        <taxon>Dikarya</taxon>
        <taxon>Ascomycota</taxon>
        <taxon>Pezizomycotina</taxon>
        <taxon>Leotiomycetes</taxon>
        <taxon>Helotiales</taxon>
        <taxon>Helotiales incertae sedis</taxon>
        <taxon>Amylocarpus</taxon>
    </lineage>
</organism>
<reference evidence="2" key="1">
    <citation type="journal article" date="2021" name="IMA Fungus">
        <title>Genomic characterization of three marine fungi, including Emericellopsis atlantica sp. nov. with signatures of a generalist lifestyle and marine biomass degradation.</title>
        <authorList>
            <person name="Hagestad O.C."/>
            <person name="Hou L."/>
            <person name="Andersen J.H."/>
            <person name="Hansen E.H."/>
            <person name="Altermark B."/>
            <person name="Li C."/>
            <person name="Kuhnert E."/>
            <person name="Cox R.J."/>
            <person name="Crous P.W."/>
            <person name="Spatafora J.W."/>
            <person name="Lail K."/>
            <person name="Amirebrahimi M."/>
            <person name="Lipzen A."/>
            <person name="Pangilinan J."/>
            <person name="Andreopoulos W."/>
            <person name="Hayes R.D."/>
            <person name="Ng V."/>
            <person name="Grigoriev I.V."/>
            <person name="Jackson S.A."/>
            <person name="Sutton T.D.S."/>
            <person name="Dobson A.D.W."/>
            <person name="Rama T."/>
        </authorList>
    </citation>
    <scope>NUCLEOTIDE SEQUENCE</scope>
    <source>
        <strain evidence="2">TRa018bII</strain>
    </source>
</reference>
<gene>
    <name evidence="2" type="ORF">BJ875DRAFT_519630</name>
</gene>
<protein>
    <recommendedName>
        <fullName evidence="1">BTB domain-containing protein</fullName>
    </recommendedName>
</protein>
<dbReference type="Gene3D" id="3.30.710.10">
    <property type="entry name" value="Potassium Channel Kv1.1, Chain A"/>
    <property type="match status" value="1"/>
</dbReference>
<keyword evidence="3" id="KW-1185">Reference proteome</keyword>
<name>A0A9P7YQZ1_9HELO</name>
<accession>A0A9P7YQZ1</accession>
<dbReference type="PANTHER" id="PTHR47843">
    <property type="entry name" value="BTB DOMAIN-CONTAINING PROTEIN-RELATED"/>
    <property type="match status" value="1"/>
</dbReference>
<dbReference type="SUPFAM" id="SSF54695">
    <property type="entry name" value="POZ domain"/>
    <property type="match status" value="1"/>
</dbReference>
<dbReference type="EMBL" id="MU251385">
    <property type="protein sequence ID" value="KAG9237513.1"/>
    <property type="molecule type" value="Genomic_DNA"/>
</dbReference>
<dbReference type="PANTHER" id="PTHR47843:SF2">
    <property type="entry name" value="BTB DOMAIN-CONTAINING PROTEIN"/>
    <property type="match status" value="1"/>
</dbReference>
<dbReference type="OrthoDB" id="6359816at2759"/>
<dbReference type="InterPro" id="IPR000210">
    <property type="entry name" value="BTB/POZ_dom"/>
</dbReference>
<evidence type="ECO:0000313" key="3">
    <source>
        <dbReference type="Proteomes" id="UP000824998"/>
    </source>
</evidence>
<evidence type="ECO:0000259" key="1">
    <source>
        <dbReference type="PROSITE" id="PS50097"/>
    </source>
</evidence>
<evidence type="ECO:0000313" key="2">
    <source>
        <dbReference type="EMBL" id="KAG9237513.1"/>
    </source>
</evidence>
<sequence>MRIELNDLPVTFQRLSSKHQHHFFSTQHQKDNLQASRSIRDPERYSSQGPHFSESTLVTLLIGPEKQPFYIHKEKLTAIPYFAKAFRLDAFLEGYGTITLEEEDPQVFRCVFDFIYTMKFSPLLIYDENCPQDSYDEPIFMRRIDSEVSVNFKRYCGDHQRKLLSGLWVLTDDSENLLNSLLGTLCVADRYGMDELLKICDLKLDIFPCGCKETTMVTEFILENITKTQKLIHDVLFRMIRWNFQLLRDFEPFWAQFKKQDSINPNFPQMLSNLVQEVQQDEKQYFAKEIQKNNQTAICILDVEEAQMPDTVPEEMWGKARVGDMV</sequence>
<proteinExistence type="predicted"/>
<dbReference type="InterPro" id="IPR011333">
    <property type="entry name" value="SKP1/BTB/POZ_sf"/>
</dbReference>
<dbReference type="AlphaFoldDB" id="A0A9P7YQZ1"/>
<dbReference type="Proteomes" id="UP000824998">
    <property type="component" value="Unassembled WGS sequence"/>
</dbReference>
<dbReference type="Pfam" id="PF00651">
    <property type="entry name" value="BTB"/>
    <property type="match status" value="1"/>
</dbReference>
<feature type="domain" description="BTB" evidence="1">
    <location>
        <begin position="56"/>
        <end position="117"/>
    </location>
</feature>